<dbReference type="GeneID" id="8240328"/>
<keyword evidence="4 10" id="KW-1133">Transmembrane helix</keyword>
<dbReference type="GO" id="GO:0016020">
    <property type="term" value="C:membrane"/>
    <property type="evidence" value="ECO:0007669"/>
    <property type="project" value="UniProtKB-SubCell"/>
</dbReference>
<dbReference type="RefSeq" id="XP_002425406.1">
    <property type="nucleotide sequence ID" value="XM_002425361.1"/>
</dbReference>
<evidence type="ECO:0000256" key="8">
    <source>
        <dbReference type="ARBA" id="ARBA00041910"/>
    </source>
</evidence>
<evidence type="ECO:0000256" key="10">
    <source>
        <dbReference type="SAM" id="Phobius"/>
    </source>
</evidence>
<reference evidence="12" key="3">
    <citation type="submission" date="2021-02" db="UniProtKB">
        <authorList>
            <consortium name="EnsemblMetazoa"/>
        </authorList>
    </citation>
    <scope>IDENTIFICATION</scope>
    <source>
        <strain evidence="12">USDA</strain>
    </source>
</reference>
<dbReference type="InParanoid" id="E0VH12"/>
<dbReference type="KEGG" id="phu:Phum_PHUM197130"/>
<keyword evidence="5 10" id="KW-0472">Membrane</keyword>
<evidence type="ECO:0000313" key="13">
    <source>
        <dbReference type="Proteomes" id="UP000009046"/>
    </source>
</evidence>
<proteinExistence type="inferred from homology"/>
<dbReference type="FunCoup" id="E0VH12">
    <property type="interactions" value="252"/>
</dbReference>
<protein>
    <recommendedName>
        <fullName evidence="7">UNC93-like protein MFSD11</fullName>
    </recommendedName>
    <alternativeName>
        <fullName evidence="8">Major facilitator superfamily domain-containing protein 11</fullName>
    </alternativeName>
</protein>
<evidence type="ECO:0000256" key="2">
    <source>
        <dbReference type="ARBA" id="ARBA00009172"/>
    </source>
</evidence>
<dbReference type="Pfam" id="PF05978">
    <property type="entry name" value="UNC-93"/>
    <property type="match status" value="1"/>
</dbReference>
<evidence type="ECO:0000256" key="5">
    <source>
        <dbReference type="ARBA" id="ARBA00023136"/>
    </source>
</evidence>
<dbReference type="OrthoDB" id="196103at2759"/>
<dbReference type="eggNOG" id="KOG3098">
    <property type="taxonomic scope" value="Eukaryota"/>
</dbReference>
<name>E0VH12_PEDHC</name>
<reference evidence="11" key="2">
    <citation type="submission" date="2007-04" db="EMBL/GenBank/DDBJ databases">
        <title>The genome of the human body louse.</title>
        <authorList>
            <consortium name="The Human Body Louse Genome Consortium"/>
            <person name="Kirkness E."/>
            <person name="Walenz B."/>
            <person name="Hass B."/>
            <person name="Bruggner R."/>
            <person name="Strausberg R."/>
        </authorList>
    </citation>
    <scope>NUCLEOTIDE SEQUENCE</scope>
    <source>
        <strain evidence="11">USDA</strain>
    </source>
</reference>
<dbReference type="VEuPathDB" id="VectorBase:PHUM197130"/>
<keyword evidence="6" id="KW-0325">Glycoprotein</keyword>
<dbReference type="InterPro" id="IPR036259">
    <property type="entry name" value="MFS_trans_sf"/>
</dbReference>
<feature type="transmembrane region" description="Helical" evidence="10">
    <location>
        <begin position="189"/>
        <end position="210"/>
    </location>
</feature>
<evidence type="ECO:0000313" key="11">
    <source>
        <dbReference type="EMBL" id="EEB12668.1"/>
    </source>
</evidence>
<dbReference type="CTD" id="8240328"/>
<comment type="similarity">
    <text evidence="2">Belongs to the unc-93 family.</text>
</comment>
<dbReference type="InterPro" id="IPR051617">
    <property type="entry name" value="UNC-93-like_regulator"/>
</dbReference>
<evidence type="ECO:0000256" key="4">
    <source>
        <dbReference type="ARBA" id="ARBA00022989"/>
    </source>
</evidence>
<feature type="transmembrane region" description="Helical" evidence="10">
    <location>
        <begin position="92"/>
        <end position="111"/>
    </location>
</feature>
<gene>
    <name evidence="12" type="primary">8240328</name>
    <name evidence="11" type="ORF">Phum_PHUM197130</name>
</gene>
<keyword evidence="13" id="KW-1185">Reference proteome</keyword>
<accession>E0VH12</accession>
<dbReference type="EnsemblMetazoa" id="PHUM197130-RA">
    <property type="protein sequence ID" value="PHUM197130-PA"/>
    <property type="gene ID" value="PHUM197130"/>
</dbReference>
<feature type="transmembrane region" description="Helical" evidence="10">
    <location>
        <begin position="294"/>
        <end position="314"/>
    </location>
</feature>
<evidence type="ECO:0000256" key="9">
    <source>
        <dbReference type="SAM" id="MobiDB-lite"/>
    </source>
</evidence>
<dbReference type="PANTHER" id="PTHR23294:SF0">
    <property type="entry name" value="UNC93-LIKE PROTEIN MFSD11"/>
    <property type="match status" value="1"/>
</dbReference>
<dbReference type="STRING" id="121224.E0VH12"/>
<dbReference type="Proteomes" id="UP000009046">
    <property type="component" value="Unassembled WGS sequence"/>
</dbReference>
<feature type="transmembrane region" description="Helical" evidence="10">
    <location>
        <begin position="261"/>
        <end position="282"/>
    </location>
</feature>
<keyword evidence="3 10" id="KW-0812">Transmembrane</keyword>
<dbReference type="EMBL" id="AAZO01002285">
    <property type="status" value="NOT_ANNOTATED_CDS"/>
    <property type="molecule type" value="Genomic_DNA"/>
</dbReference>
<feature type="transmembrane region" description="Helical" evidence="10">
    <location>
        <begin position="222"/>
        <end position="241"/>
    </location>
</feature>
<dbReference type="EMBL" id="DS235156">
    <property type="protein sequence ID" value="EEB12668.1"/>
    <property type="molecule type" value="Genomic_DNA"/>
</dbReference>
<dbReference type="AlphaFoldDB" id="E0VH12"/>
<dbReference type="PANTHER" id="PTHR23294">
    <property type="entry name" value="ET TRANSLATION PRODUCT-RELATED"/>
    <property type="match status" value="1"/>
</dbReference>
<feature type="region of interest" description="Disordered" evidence="9">
    <location>
        <begin position="351"/>
        <end position="372"/>
    </location>
</feature>
<reference evidence="11" key="1">
    <citation type="submission" date="2007-04" db="EMBL/GenBank/DDBJ databases">
        <title>Annotation of Pediculus humanus corporis strain USDA.</title>
        <authorList>
            <person name="Kirkness E."/>
            <person name="Hannick L."/>
            <person name="Hass B."/>
            <person name="Bruggner R."/>
            <person name="Lawson D."/>
            <person name="Bidwell S."/>
            <person name="Joardar V."/>
            <person name="Caler E."/>
            <person name="Walenz B."/>
            <person name="Inman J."/>
            <person name="Schobel S."/>
            <person name="Galinsky K."/>
            <person name="Amedeo P."/>
            <person name="Strausberg R."/>
        </authorList>
    </citation>
    <scope>NUCLEOTIDE SEQUENCE</scope>
    <source>
        <strain evidence="11">USDA</strain>
    </source>
</reference>
<evidence type="ECO:0000256" key="1">
    <source>
        <dbReference type="ARBA" id="ARBA00004141"/>
    </source>
</evidence>
<dbReference type="Gene3D" id="1.20.1250.20">
    <property type="entry name" value="MFS general substrate transporter like domains"/>
    <property type="match status" value="1"/>
</dbReference>
<dbReference type="InterPro" id="IPR010291">
    <property type="entry name" value="Ion_channel_UNC-93"/>
</dbReference>
<feature type="transmembrane region" description="Helical" evidence="10">
    <location>
        <begin position="320"/>
        <end position="341"/>
    </location>
</feature>
<feature type="compositionally biased region" description="Low complexity" evidence="9">
    <location>
        <begin position="356"/>
        <end position="372"/>
    </location>
</feature>
<sequence length="372" mass="41314">MILGAIIYALFIVSFLMLKTWLLYLMSAILGFGAGIIWTAQGNYLIMNSDKTTISRNSGIFWFMLQCSMFIGNIFVYFQFQDKDLDLSTINVVFIVMSVVSAVGVGFLFTLRPPKIEVNNSTDQPNNSEKEKKSGVEALKKSFKLFATKEMLLLVMRNIFRIELSFFSGIYSTSIGFTNQFKEKAKSLVGLSGVFIGVGELIGGLMFSVTGTKLSKWGRDPIVVFGFLIHLVSFFLIFINLPNSSPIQATDEEAYINSNEYLALFCSVLLGLGDSCFNTQIYSMLGSIWFEDSAPAVAIFKFVQSVGAAASFFYGRSANLQIHLGILLLLSLVGTSTFCLVEWMHRAKEKSERETSTSTLSSKVSSKTQQEC</sequence>
<evidence type="ECO:0000313" key="12">
    <source>
        <dbReference type="EnsemblMetazoa" id="PHUM197130-PA"/>
    </source>
</evidence>
<evidence type="ECO:0000256" key="7">
    <source>
        <dbReference type="ARBA" id="ARBA00040302"/>
    </source>
</evidence>
<evidence type="ECO:0000256" key="6">
    <source>
        <dbReference type="ARBA" id="ARBA00023180"/>
    </source>
</evidence>
<feature type="transmembrane region" description="Helical" evidence="10">
    <location>
        <begin position="6"/>
        <end position="39"/>
    </location>
</feature>
<dbReference type="SUPFAM" id="SSF103473">
    <property type="entry name" value="MFS general substrate transporter"/>
    <property type="match status" value="1"/>
</dbReference>
<evidence type="ECO:0000256" key="3">
    <source>
        <dbReference type="ARBA" id="ARBA00022692"/>
    </source>
</evidence>
<feature type="transmembrane region" description="Helical" evidence="10">
    <location>
        <begin position="60"/>
        <end position="80"/>
    </location>
</feature>
<dbReference type="OMA" id="QFQDKTH"/>
<dbReference type="HOGENOM" id="CLU_025356_2_0_1"/>
<organism>
    <name type="scientific">Pediculus humanus subsp. corporis</name>
    <name type="common">Body louse</name>
    <dbReference type="NCBI Taxonomy" id="121224"/>
    <lineage>
        <taxon>Eukaryota</taxon>
        <taxon>Metazoa</taxon>
        <taxon>Ecdysozoa</taxon>
        <taxon>Arthropoda</taxon>
        <taxon>Hexapoda</taxon>
        <taxon>Insecta</taxon>
        <taxon>Pterygota</taxon>
        <taxon>Neoptera</taxon>
        <taxon>Paraneoptera</taxon>
        <taxon>Psocodea</taxon>
        <taxon>Troctomorpha</taxon>
        <taxon>Phthiraptera</taxon>
        <taxon>Anoplura</taxon>
        <taxon>Pediculidae</taxon>
        <taxon>Pediculus</taxon>
    </lineage>
</organism>
<comment type="subcellular location">
    <subcellularLocation>
        <location evidence="1">Membrane</location>
        <topology evidence="1">Multi-pass membrane protein</topology>
    </subcellularLocation>
</comment>